<evidence type="ECO:0000313" key="2">
    <source>
        <dbReference type="Proteomes" id="UP000188937"/>
    </source>
</evidence>
<proteinExistence type="predicted"/>
<protein>
    <recommendedName>
        <fullName evidence="3">DUF937 domain-containing protein</fullName>
    </recommendedName>
</protein>
<keyword evidence="2" id="KW-1185">Reference proteome</keyword>
<dbReference type="EMBL" id="CP014692">
    <property type="protein sequence ID" value="AQS85948.1"/>
    <property type="molecule type" value="Genomic_DNA"/>
</dbReference>
<dbReference type="Proteomes" id="UP000188937">
    <property type="component" value="Chromosome"/>
</dbReference>
<dbReference type="KEGG" id="aace:A0U92_15600"/>
<dbReference type="SUPFAM" id="SSF140804">
    <property type="entry name" value="YidB-like"/>
    <property type="match status" value="1"/>
</dbReference>
<evidence type="ECO:0008006" key="3">
    <source>
        <dbReference type="Google" id="ProtNLM"/>
    </source>
</evidence>
<reference evidence="1 2" key="1">
    <citation type="submission" date="2016-03" db="EMBL/GenBank/DDBJ databases">
        <title>Acetic acid bacteria sequencing.</title>
        <authorList>
            <person name="Brandt J."/>
            <person name="Jakob F."/>
            <person name="Vogel R.F."/>
        </authorList>
    </citation>
    <scope>NUCLEOTIDE SEQUENCE [LARGE SCALE GENOMIC DNA]</scope>
    <source>
        <strain evidence="1 2">TMW2.1153</strain>
    </source>
</reference>
<name>A0A1U9KJM7_ACEAC</name>
<gene>
    <name evidence="1" type="ORF">A0U92_15600</name>
</gene>
<dbReference type="Pfam" id="PF20159">
    <property type="entry name" value="YidB"/>
    <property type="match status" value="1"/>
</dbReference>
<dbReference type="InterPro" id="IPR045372">
    <property type="entry name" value="YidB"/>
</dbReference>
<dbReference type="RefSeq" id="WP_077813949.1">
    <property type="nucleotide sequence ID" value="NZ_CP014692.1"/>
</dbReference>
<dbReference type="AlphaFoldDB" id="A0A1U9KJM7"/>
<sequence length="130" mass="13901">MTKRMNDNLPGVLNDAVDFVTNARKDNSGLASAVSEYMGKEGAVGIPEVRHRAHEAGLDGLLQGWRDAISKTPATEADIKTLIPHGVINRFARETGLSPDAVISGLASVVPGIVYRNARQAEAKQKPEVL</sequence>
<dbReference type="InterPro" id="IPR027405">
    <property type="entry name" value="YidB-like"/>
</dbReference>
<organism evidence="1 2">
    <name type="scientific">Acetobacter aceti</name>
    <dbReference type="NCBI Taxonomy" id="435"/>
    <lineage>
        <taxon>Bacteria</taxon>
        <taxon>Pseudomonadati</taxon>
        <taxon>Pseudomonadota</taxon>
        <taxon>Alphaproteobacteria</taxon>
        <taxon>Acetobacterales</taxon>
        <taxon>Acetobacteraceae</taxon>
        <taxon>Acetobacter</taxon>
        <taxon>Acetobacter subgen. Acetobacter</taxon>
    </lineage>
</organism>
<dbReference type="OrthoDB" id="7225008at2"/>
<dbReference type="Gene3D" id="1.10.10.690">
    <property type="entry name" value="YidB-like"/>
    <property type="match status" value="1"/>
</dbReference>
<evidence type="ECO:0000313" key="1">
    <source>
        <dbReference type="EMBL" id="AQS85948.1"/>
    </source>
</evidence>
<accession>A0A1U9KJM7</accession>